<evidence type="ECO:0000256" key="6">
    <source>
        <dbReference type="ARBA" id="ARBA00022692"/>
    </source>
</evidence>
<keyword evidence="13 15" id="KW-0472">Membrane</keyword>
<comment type="similarity">
    <text evidence="4">Belongs to the neutral sphingomyelinase family.</text>
</comment>
<keyword evidence="11 15" id="KW-1133">Transmembrane helix</keyword>
<evidence type="ECO:0000256" key="15">
    <source>
        <dbReference type="SAM" id="Phobius"/>
    </source>
</evidence>
<feature type="transmembrane region" description="Helical" evidence="15">
    <location>
        <begin position="521"/>
        <end position="542"/>
    </location>
</feature>
<keyword evidence="7" id="KW-0479">Metal-binding</keyword>
<keyword evidence="12" id="KW-0443">Lipid metabolism</keyword>
<dbReference type="Gene3D" id="3.60.10.10">
    <property type="entry name" value="Endonuclease/exonuclease/phosphatase"/>
    <property type="match status" value="1"/>
</dbReference>
<accession>A0ABQ8J273</accession>
<reference evidence="17 18" key="1">
    <citation type="journal article" date="2018" name="J. Allergy Clin. Immunol.">
        <title>High-quality assembly of Dermatophagoides pteronyssinus genome and transcriptome reveals a wide range of novel allergens.</title>
        <authorList>
            <person name="Liu X.Y."/>
            <person name="Yang K.Y."/>
            <person name="Wang M.Q."/>
            <person name="Kwok J.S."/>
            <person name="Zeng X."/>
            <person name="Yang Z."/>
            <person name="Xiao X.J."/>
            <person name="Lau C.P."/>
            <person name="Li Y."/>
            <person name="Huang Z.M."/>
            <person name="Ba J.G."/>
            <person name="Yim A.K."/>
            <person name="Ouyang C.Y."/>
            <person name="Ngai S.M."/>
            <person name="Chan T.F."/>
            <person name="Leung E.L."/>
            <person name="Liu L."/>
            <person name="Liu Z.G."/>
            <person name="Tsui S.K."/>
        </authorList>
    </citation>
    <scope>NUCLEOTIDE SEQUENCE [LARGE SCALE GENOMIC DNA]</scope>
    <source>
        <strain evidence="17">Derp</strain>
    </source>
</reference>
<evidence type="ECO:0000256" key="13">
    <source>
        <dbReference type="ARBA" id="ARBA00023136"/>
    </source>
</evidence>
<dbReference type="InterPro" id="IPR005135">
    <property type="entry name" value="Endo/exonuclease/phosphatase"/>
</dbReference>
<gene>
    <name evidence="17" type="primary">SMPD2</name>
    <name evidence="17" type="ORF">DERP_009990</name>
</gene>
<keyword evidence="9" id="KW-0460">Magnesium</keyword>
<dbReference type="Proteomes" id="UP000887458">
    <property type="component" value="Unassembled WGS sequence"/>
</dbReference>
<protein>
    <recommendedName>
        <fullName evidence="5">sphingomyelin phosphodiesterase</fullName>
        <ecNumber evidence="5">3.1.4.12</ecNumber>
    </recommendedName>
</protein>
<dbReference type="PANTHER" id="PTHR16320">
    <property type="entry name" value="SPHINGOMYELINASE FAMILY MEMBER"/>
    <property type="match status" value="1"/>
</dbReference>
<dbReference type="EC" id="3.1.4.12" evidence="5"/>
<keyword evidence="6 15" id="KW-0812">Transmembrane</keyword>
<evidence type="ECO:0000256" key="10">
    <source>
        <dbReference type="ARBA" id="ARBA00022919"/>
    </source>
</evidence>
<evidence type="ECO:0000256" key="9">
    <source>
        <dbReference type="ARBA" id="ARBA00022842"/>
    </source>
</evidence>
<evidence type="ECO:0000256" key="11">
    <source>
        <dbReference type="ARBA" id="ARBA00022989"/>
    </source>
</evidence>
<evidence type="ECO:0000313" key="18">
    <source>
        <dbReference type="Proteomes" id="UP000887458"/>
    </source>
</evidence>
<name>A0ABQ8J273_DERPT</name>
<dbReference type="SUPFAM" id="SSF56219">
    <property type="entry name" value="DNase I-like"/>
    <property type="match status" value="1"/>
</dbReference>
<comment type="caution">
    <text evidence="17">The sequence shown here is derived from an EMBL/GenBank/DDBJ whole genome shotgun (WGS) entry which is preliminary data.</text>
</comment>
<keyword evidence="10" id="KW-0746">Sphingolipid metabolism</keyword>
<feature type="transmembrane region" description="Helical" evidence="15">
    <location>
        <begin position="554"/>
        <end position="573"/>
    </location>
</feature>
<comment type="subcellular location">
    <subcellularLocation>
        <location evidence="1">Membrane</location>
        <topology evidence="1">Multi-pass membrane protein</topology>
    </subcellularLocation>
</comment>
<proteinExistence type="inferred from homology"/>
<feature type="domain" description="Endonuclease/exonuclease/phosphatase" evidence="16">
    <location>
        <begin position="15"/>
        <end position="308"/>
    </location>
</feature>
<dbReference type="PANTHER" id="PTHR16320:SF24">
    <property type="entry name" value="PHOSPHODIESTERASE, PUTATIVE-RELATED"/>
    <property type="match status" value="1"/>
</dbReference>
<organism evidence="17 18">
    <name type="scientific">Dermatophagoides pteronyssinus</name>
    <name type="common">European house dust mite</name>
    <dbReference type="NCBI Taxonomy" id="6956"/>
    <lineage>
        <taxon>Eukaryota</taxon>
        <taxon>Metazoa</taxon>
        <taxon>Ecdysozoa</taxon>
        <taxon>Arthropoda</taxon>
        <taxon>Chelicerata</taxon>
        <taxon>Arachnida</taxon>
        <taxon>Acari</taxon>
        <taxon>Acariformes</taxon>
        <taxon>Sarcoptiformes</taxon>
        <taxon>Astigmata</taxon>
        <taxon>Psoroptidia</taxon>
        <taxon>Analgoidea</taxon>
        <taxon>Pyroglyphidae</taxon>
        <taxon>Dermatophagoidinae</taxon>
        <taxon>Dermatophagoides</taxon>
    </lineage>
</organism>
<evidence type="ECO:0000256" key="5">
    <source>
        <dbReference type="ARBA" id="ARBA00012369"/>
    </source>
</evidence>
<keyword evidence="18" id="KW-1185">Reference proteome</keyword>
<evidence type="ECO:0000313" key="17">
    <source>
        <dbReference type="EMBL" id="KAH9416626.1"/>
    </source>
</evidence>
<dbReference type="Pfam" id="PF03372">
    <property type="entry name" value="Exo_endo_phos"/>
    <property type="match status" value="1"/>
</dbReference>
<evidence type="ECO:0000256" key="1">
    <source>
        <dbReference type="ARBA" id="ARBA00004141"/>
    </source>
</evidence>
<dbReference type="EMBL" id="NJHN03000090">
    <property type="protein sequence ID" value="KAH9416626.1"/>
    <property type="molecule type" value="Genomic_DNA"/>
</dbReference>
<evidence type="ECO:0000256" key="14">
    <source>
        <dbReference type="SAM" id="MobiDB-lite"/>
    </source>
</evidence>
<evidence type="ECO:0000256" key="12">
    <source>
        <dbReference type="ARBA" id="ARBA00023098"/>
    </source>
</evidence>
<evidence type="ECO:0000256" key="7">
    <source>
        <dbReference type="ARBA" id="ARBA00022723"/>
    </source>
</evidence>
<keyword evidence="8" id="KW-0378">Hydrolase</keyword>
<feature type="compositionally biased region" description="Low complexity" evidence="14">
    <location>
        <begin position="445"/>
        <end position="459"/>
    </location>
</feature>
<evidence type="ECO:0000259" key="16">
    <source>
        <dbReference type="Pfam" id="PF03372"/>
    </source>
</evidence>
<feature type="region of interest" description="Disordered" evidence="14">
    <location>
        <begin position="439"/>
        <end position="468"/>
    </location>
</feature>
<evidence type="ECO:0000256" key="2">
    <source>
        <dbReference type="ARBA" id="ARBA00004760"/>
    </source>
</evidence>
<comment type="pathway">
    <text evidence="2">Lipid metabolism; sphingolipid metabolism.</text>
</comment>
<comment type="pathway">
    <text evidence="3">Sphingolipid metabolism.</text>
</comment>
<evidence type="ECO:0000256" key="8">
    <source>
        <dbReference type="ARBA" id="ARBA00022801"/>
    </source>
</evidence>
<dbReference type="InterPro" id="IPR036691">
    <property type="entry name" value="Endo/exonu/phosph_ase_sf"/>
</dbReference>
<evidence type="ECO:0000256" key="4">
    <source>
        <dbReference type="ARBA" id="ARBA00006335"/>
    </source>
</evidence>
<sequence length="612" mass="71307">MSEKKLEIDNLKIFTLNCWGLRYVSDHRQVRIKLIAQHLVEQDYDIVFLQEVWIQSDFEYIRTKTKSKFRFAHMFHNASLLGTSGLVIMSKWTPQFIHFHPYSINGSPFRPFHGDWFSTKGVAYVRIELIGLNLHLFCTHMHAQYDQKEKIIDQYSIHRICQSYELAKFINLMACNCMNTGSKDLILLAGDMNTSSKELPYKMLIELTDLNDCYKLIQIDQRKRTLKCLRSPDKLNKKYSSNNNKQLEKLKSLESINDHESSDEELTTCGHRDNTFTPQQYLQSEKKIGKRIDFIFFKLRDSSSPSDHHRYLHNHFENNTMDLIKNDFDTIFSNNENNLVTTTSTNNNANNQNQNRIEQTSFLMCLPEKVNVVAKDISGLSFSDHQPVVAKLHFQWKTIKDLVNESNNYYYKNNTSDNTSDDRQLLNNKAEEMNSSFLETSNGLSQSQSQTSPSSPTSTAMKMNDKKSTQAKLFSAKLRRKECYLALREYQPMFKKIRDSSLINEIETLLNAYVEKFLPSFNYTLITVLIMIIIFIMLLISFKFLIPLTFVETILMSLIFMIIATIGLLLKFITHRTEINAIKAILNDIQRKRTFHPDYGLRNNDNVTVNDG</sequence>
<dbReference type="InterPro" id="IPR038772">
    <property type="entry name" value="Sph/SMPD2-like"/>
</dbReference>
<evidence type="ECO:0000256" key="3">
    <source>
        <dbReference type="ARBA" id="ARBA00004991"/>
    </source>
</evidence>
<reference evidence="17 18" key="2">
    <citation type="journal article" date="2022" name="Mol. Biol. Evol.">
        <title>Comparative Genomics Reveals Insights into the Divergent Evolution of Astigmatic Mites and Household Pest Adaptations.</title>
        <authorList>
            <person name="Xiong Q."/>
            <person name="Wan A.T."/>
            <person name="Liu X."/>
            <person name="Fung C.S."/>
            <person name="Xiao X."/>
            <person name="Malainual N."/>
            <person name="Hou J."/>
            <person name="Wang L."/>
            <person name="Wang M."/>
            <person name="Yang K.Y."/>
            <person name="Cui Y."/>
            <person name="Leung E.L."/>
            <person name="Nong W."/>
            <person name="Shin S.K."/>
            <person name="Au S.W."/>
            <person name="Jeong K.Y."/>
            <person name="Chew F.T."/>
            <person name="Hui J.H."/>
            <person name="Leung T.F."/>
            <person name="Tungtrongchitr A."/>
            <person name="Zhong N."/>
            <person name="Liu Z."/>
            <person name="Tsui S.K."/>
        </authorList>
    </citation>
    <scope>NUCLEOTIDE SEQUENCE [LARGE SCALE GENOMIC DNA]</scope>
    <source>
        <strain evidence="17">Derp</strain>
    </source>
</reference>